<evidence type="ECO:0000256" key="1">
    <source>
        <dbReference type="ARBA" id="ARBA00005854"/>
    </source>
</evidence>
<feature type="domain" description="D-isomer specific 2-hydroxyacid dehydrogenase NAD-binding" evidence="6">
    <location>
        <begin position="116"/>
        <end position="295"/>
    </location>
</feature>
<dbReference type="GeneTree" id="ENSGT00940000162740"/>
<dbReference type="InterPro" id="IPR006140">
    <property type="entry name" value="D-isomer_DH_NAD-bd"/>
</dbReference>
<dbReference type="Pfam" id="PF00389">
    <property type="entry name" value="2-Hacid_dh"/>
    <property type="match status" value="1"/>
</dbReference>
<dbReference type="SUPFAM" id="SSF52283">
    <property type="entry name" value="Formate/glycerate dehydrogenase catalytic domain-like"/>
    <property type="match status" value="1"/>
</dbReference>
<dbReference type="PROSITE" id="PS00065">
    <property type="entry name" value="D_2_HYDROXYACID_DH_1"/>
    <property type="match status" value="1"/>
</dbReference>
<evidence type="ECO:0000256" key="4">
    <source>
        <dbReference type="RuleBase" id="RU003719"/>
    </source>
</evidence>
<dbReference type="OrthoDB" id="298012at2759"/>
<dbReference type="HOGENOM" id="CLU_019796_1_2_1"/>
<dbReference type="GO" id="GO:0005829">
    <property type="term" value="C:cytosol"/>
    <property type="evidence" value="ECO:0000318"/>
    <property type="project" value="GO_Central"/>
</dbReference>
<accession>F6S8Y1</accession>
<evidence type="ECO:0000259" key="6">
    <source>
        <dbReference type="Pfam" id="PF02826"/>
    </source>
</evidence>
<dbReference type="InterPro" id="IPR029752">
    <property type="entry name" value="D-isomer_DH_CS1"/>
</dbReference>
<keyword evidence="8" id="KW-1185">Reference proteome</keyword>
<dbReference type="GO" id="GO:0016618">
    <property type="term" value="F:hydroxypyruvate reductase [NAD(P)H] activity"/>
    <property type="evidence" value="ECO:0000318"/>
    <property type="project" value="GO_Central"/>
</dbReference>
<dbReference type="STRING" id="7719.ENSCINP00000002690"/>
<dbReference type="OMA" id="MNVLYYN"/>
<evidence type="ECO:0000313" key="8">
    <source>
        <dbReference type="Proteomes" id="UP000008144"/>
    </source>
</evidence>
<dbReference type="EMBL" id="EAAA01001926">
    <property type="status" value="NOT_ANNOTATED_CDS"/>
    <property type="molecule type" value="Genomic_DNA"/>
</dbReference>
<name>F6S8Y1_CIOIN</name>
<sequence>MSKPLVLCSYLDRSAGRWNGVTDFFVNIFEKRFKIIWMDDFEQDVAKYAKDVVAIASFIKRPPVTEELIKKLPNLKIVANIGVGYNHLDVPMIRSFGVKVSNTPLVLDDATSDLGMALLLNAGRQLHSNITLLRSPETTQIDTNYMTNDVSGTTIGILGMGRIGYKVAQRAKAFNMKILYHNRSRRDEGEEANIGAQYYSNLNEMLPHCDYVMVTLPLTAETQKIMGSAQFKLMKSTAILVNISRGGTVDQDALVHALTHGEIQFAALDVTEPEPLPRDHKLLSLENVIITPHMGSGTLNTRIAMAQKAFDNVVAAVDGTALPSEVFK</sequence>
<dbReference type="PANTHER" id="PTHR10996:SF257">
    <property type="entry name" value="GLYOXYLATE REDUCTASE 1"/>
    <property type="match status" value="1"/>
</dbReference>
<dbReference type="FunFam" id="3.40.50.720:FF:000026">
    <property type="entry name" value="Glyoxylate/hydroxypyruvate reductase B"/>
    <property type="match status" value="1"/>
</dbReference>
<dbReference type="Pfam" id="PF02826">
    <property type="entry name" value="2-Hacid_dh_C"/>
    <property type="match status" value="1"/>
</dbReference>
<keyword evidence="2 4" id="KW-0560">Oxidoreductase</keyword>
<gene>
    <name evidence="7" type="primary">LOC100184381</name>
</gene>
<dbReference type="Gene3D" id="3.40.50.720">
    <property type="entry name" value="NAD(P)-binding Rossmann-like Domain"/>
    <property type="match status" value="2"/>
</dbReference>
<comment type="similarity">
    <text evidence="1 4">Belongs to the D-isomer specific 2-hydroxyacid dehydrogenase family.</text>
</comment>
<evidence type="ECO:0000259" key="5">
    <source>
        <dbReference type="Pfam" id="PF00389"/>
    </source>
</evidence>
<dbReference type="Proteomes" id="UP000008144">
    <property type="component" value="Chromosome 4"/>
</dbReference>
<dbReference type="InterPro" id="IPR050223">
    <property type="entry name" value="D-isomer_2-hydroxyacid_DH"/>
</dbReference>
<accession>A0A1W2WH96</accession>
<dbReference type="AlphaFoldDB" id="F6S8Y1"/>
<reference evidence="8" key="1">
    <citation type="journal article" date="2002" name="Science">
        <title>The draft genome of Ciona intestinalis: insights into chordate and vertebrate origins.</title>
        <authorList>
            <person name="Dehal P."/>
            <person name="Satou Y."/>
            <person name="Campbell R.K."/>
            <person name="Chapman J."/>
            <person name="Degnan B."/>
            <person name="De Tomaso A."/>
            <person name="Davidson B."/>
            <person name="Di Gregorio A."/>
            <person name="Gelpke M."/>
            <person name="Goodstein D.M."/>
            <person name="Harafuji N."/>
            <person name="Hastings K.E."/>
            <person name="Ho I."/>
            <person name="Hotta K."/>
            <person name="Huang W."/>
            <person name="Kawashima T."/>
            <person name="Lemaire P."/>
            <person name="Martinez D."/>
            <person name="Meinertzhagen I.A."/>
            <person name="Necula S."/>
            <person name="Nonaka M."/>
            <person name="Putnam N."/>
            <person name="Rash S."/>
            <person name="Saiga H."/>
            <person name="Satake M."/>
            <person name="Terry A."/>
            <person name="Yamada L."/>
            <person name="Wang H.G."/>
            <person name="Awazu S."/>
            <person name="Azumi K."/>
            <person name="Boore J."/>
            <person name="Branno M."/>
            <person name="Chin-Bow S."/>
            <person name="DeSantis R."/>
            <person name="Doyle S."/>
            <person name="Francino P."/>
            <person name="Keys D.N."/>
            <person name="Haga S."/>
            <person name="Hayashi H."/>
            <person name="Hino K."/>
            <person name="Imai K.S."/>
            <person name="Inaba K."/>
            <person name="Kano S."/>
            <person name="Kobayashi K."/>
            <person name="Kobayashi M."/>
            <person name="Lee B.I."/>
            <person name="Makabe K.W."/>
            <person name="Manohar C."/>
            <person name="Matassi G."/>
            <person name="Medina M."/>
            <person name="Mochizuki Y."/>
            <person name="Mount S."/>
            <person name="Morishita T."/>
            <person name="Miura S."/>
            <person name="Nakayama A."/>
            <person name="Nishizaka S."/>
            <person name="Nomoto H."/>
            <person name="Ohta F."/>
            <person name="Oishi K."/>
            <person name="Rigoutsos I."/>
            <person name="Sano M."/>
            <person name="Sasaki A."/>
            <person name="Sasakura Y."/>
            <person name="Shoguchi E."/>
            <person name="Shin-i T."/>
            <person name="Spagnuolo A."/>
            <person name="Stainier D."/>
            <person name="Suzuki M.M."/>
            <person name="Tassy O."/>
            <person name="Takatori N."/>
            <person name="Tokuoka M."/>
            <person name="Yagi K."/>
            <person name="Yoshizaki F."/>
            <person name="Wada S."/>
            <person name="Zhang C."/>
            <person name="Hyatt P.D."/>
            <person name="Larimer F."/>
            <person name="Detter C."/>
            <person name="Doggett N."/>
            <person name="Glavina T."/>
            <person name="Hawkins T."/>
            <person name="Richardson P."/>
            <person name="Lucas S."/>
            <person name="Kohara Y."/>
            <person name="Levine M."/>
            <person name="Satoh N."/>
            <person name="Rokhsar D.S."/>
        </authorList>
    </citation>
    <scope>NUCLEOTIDE SEQUENCE [LARGE SCALE GENOMIC DNA]</scope>
</reference>
<evidence type="ECO:0000256" key="2">
    <source>
        <dbReference type="ARBA" id="ARBA00023002"/>
    </source>
</evidence>
<dbReference type="PANTHER" id="PTHR10996">
    <property type="entry name" value="2-HYDROXYACID DEHYDROGENASE-RELATED"/>
    <property type="match status" value="1"/>
</dbReference>
<organism evidence="7 8">
    <name type="scientific">Ciona intestinalis</name>
    <name type="common">Transparent sea squirt</name>
    <name type="synonym">Ascidia intestinalis</name>
    <dbReference type="NCBI Taxonomy" id="7719"/>
    <lineage>
        <taxon>Eukaryota</taxon>
        <taxon>Metazoa</taxon>
        <taxon>Chordata</taxon>
        <taxon>Tunicata</taxon>
        <taxon>Ascidiacea</taxon>
        <taxon>Phlebobranchia</taxon>
        <taxon>Cionidae</taxon>
        <taxon>Ciona</taxon>
    </lineage>
</organism>
<reference evidence="7" key="2">
    <citation type="journal article" date="2008" name="Genome Biol.">
        <title>Improved genome assembly and evidence-based global gene model set for the chordate Ciona intestinalis: new insight into intron and operon populations.</title>
        <authorList>
            <person name="Satou Y."/>
            <person name="Mineta K."/>
            <person name="Ogasawara M."/>
            <person name="Sasakura Y."/>
            <person name="Shoguchi E."/>
            <person name="Ueno K."/>
            <person name="Yamada L."/>
            <person name="Matsumoto J."/>
            <person name="Wasserscheid J."/>
            <person name="Dewar K."/>
            <person name="Wiley G.B."/>
            <person name="Macmil S.L."/>
            <person name="Roe B.A."/>
            <person name="Zeller R.W."/>
            <person name="Hastings K.E."/>
            <person name="Lemaire P."/>
            <person name="Lindquist E."/>
            <person name="Endo T."/>
            <person name="Hotta K."/>
            <person name="Inaba K."/>
        </authorList>
    </citation>
    <scope>NUCLEOTIDE SEQUENCE [LARGE SCALE GENOMIC DNA]</scope>
    <source>
        <strain evidence="7">wild type</strain>
    </source>
</reference>
<dbReference type="InterPro" id="IPR036291">
    <property type="entry name" value="NAD(P)-bd_dom_sf"/>
</dbReference>
<dbReference type="InParanoid" id="F6S8Y1"/>
<dbReference type="GeneID" id="100184381"/>
<proteinExistence type="inferred from homology"/>
<feature type="domain" description="D-isomer specific 2-hydroxyacid dehydrogenase catalytic" evidence="5">
    <location>
        <begin position="39"/>
        <end position="326"/>
    </location>
</feature>
<dbReference type="RefSeq" id="XP_002131147.1">
    <property type="nucleotide sequence ID" value="XM_002131111.4"/>
</dbReference>
<dbReference type="CDD" id="cd05301">
    <property type="entry name" value="GDH"/>
    <property type="match status" value="1"/>
</dbReference>
<dbReference type="InterPro" id="IPR006139">
    <property type="entry name" value="D-isomer_2_OHA_DH_cat_dom"/>
</dbReference>
<dbReference type="Ensembl" id="ENSCINT00000002690.3">
    <property type="protein sequence ID" value="ENSCINP00000002690.3"/>
    <property type="gene ID" value="ENSCING00000001383.3"/>
</dbReference>
<reference evidence="7" key="3">
    <citation type="submission" date="2025-08" db="UniProtKB">
        <authorList>
            <consortium name="Ensembl"/>
        </authorList>
    </citation>
    <scope>IDENTIFICATION</scope>
</reference>
<evidence type="ECO:0000313" key="7">
    <source>
        <dbReference type="Ensembl" id="ENSCINP00000002690.3"/>
    </source>
</evidence>
<reference evidence="7" key="4">
    <citation type="submission" date="2025-09" db="UniProtKB">
        <authorList>
            <consortium name="Ensembl"/>
        </authorList>
    </citation>
    <scope>IDENTIFICATION</scope>
</reference>
<dbReference type="SUPFAM" id="SSF51735">
    <property type="entry name" value="NAD(P)-binding Rossmann-fold domains"/>
    <property type="match status" value="1"/>
</dbReference>
<dbReference type="KEGG" id="cin:100184381"/>
<protein>
    <recommendedName>
        <fullName evidence="3">Glyoxylate reductase/hydroxypyruvate reductase</fullName>
    </recommendedName>
</protein>
<evidence type="ECO:0000256" key="3">
    <source>
        <dbReference type="ARBA" id="ARBA00073306"/>
    </source>
</evidence>
<dbReference type="GO" id="GO:0030267">
    <property type="term" value="F:glyoxylate reductase (NADPH) activity"/>
    <property type="evidence" value="ECO:0000318"/>
    <property type="project" value="GO_Central"/>
</dbReference>
<dbReference type="GO" id="GO:0051287">
    <property type="term" value="F:NAD binding"/>
    <property type="evidence" value="ECO:0007669"/>
    <property type="project" value="InterPro"/>
</dbReference>